<dbReference type="EMBL" id="KZ825964">
    <property type="protein sequence ID" value="PYH90920.1"/>
    <property type="molecule type" value="Genomic_DNA"/>
</dbReference>
<protein>
    <submittedName>
        <fullName evidence="2">dTDP-D-glucose 4,6-dehydratase</fullName>
    </submittedName>
</protein>
<evidence type="ECO:0000259" key="1">
    <source>
        <dbReference type="Pfam" id="PF16363"/>
    </source>
</evidence>
<name>A0A319D0V9_9EURO</name>
<dbReference type="VEuPathDB" id="FungiDB:BO71DRAFT_421943"/>
<evidence type="ECO:0000313" key="2">
    <source>
        <dbReference type="EMBL" id="PYH90920.1"/>
    </source>
</evidence>
<sequence>MTITSTTAPAGSSKQLHHPGVKNILVTGGAGFMQYGDRYNVICLDKLSNVSSFNNIKSIQDYPSFHFVKGTLDDQAYLVQIMDKYKIDSVIHFAAESSVQKSFSDPLACINMNVLGTYHLLEAIRSYGKIIRYVHASTDEVYGETWGVSVDEETRMNPTNPYAASKAAAEMFALAYQKSFKIPVMIMRCNNVYGPCQFPEKLIPLFTLLVKDGRRLTMQGDGRRTRNFISVSDVVNAYDAVLHKGVIGSAYNVSSSDEVSVRQVASEILKVYGYDTASDFQSWAVSVPDRPFNDNDYIVKGDRPRSLGWDQCVSFEEGLAWTVEWYRKNGANWWKEELDRPTT</sequence>
<accession>A0A319D0V9</accession>
<dbReference type="OrthoDB" id="331544at2759"/>
<evidence type="ECO:0000313" key="3">
    <source>
        <dbReference type="Proteomes" id="UP000247810"/>
    </source>
</evidence>
<dbReference type="Pfam" id="PF16363">
    <property type="entry name" value="GDP_Man_Dehyd"/>
    <property type="match status" value="1"/>
</dbReference>
<dbReference type="Gene3D" id="3.90.25.10">
    <property type="entry name" value="UDP-galactose 4-epimerase, domain 1"/>
    <property type="match status" value="1"/>
</dbReference>
<dbReference type="Proteomes" id="UP000247810">
    <property type="component" value="Unassembled WGS sequence"/>
</dbReference>
<dbReference type="STRING" id="1448320.A0A319D0V9"/>
<dbReference type="InterPro" id="IPR016040">
    <property type="entry name" value="NAD(P)-bd_dom"/>
</dbReference>
<dbReference type="AlphaFoldDB" id="A0A319D0V9"/>
<dbReference type="Gene3D" id="3.40.50.720">
    <property type="entry name" value="NAD(P)-binding Rossmann-like Domain"/>
    <property type="match status" value="1"/>
</dbReference>
<feature type="domain" description="NAD(P)-binding" evidence="1">
    <location>
        <begin position="25"/>
        <end position="320"/>
    </location>
</feature>
<dbReference type="SUPFAM" id="SSF51735">
    <property type="entry name" value="NAD(P)-binding Rossmann-fold domains"/>
    <property type="match status" value="1"/>
</dbReference>
<keyword evidence="3" id="KW-1185">Reference proteome</keyword>
<reference evidence="2 3" key="1">
    <citation type="submission" date="2018-02" db="EMBL/GenBank/DDBJ databases">
        <title>The genomes of Aspergillus section Nigri reveals drivers in fungal speciation.</title>
        <authorList>
            <consortium name="DOE Joint Genome Institute"/>
            <person name="Vesth T.C."/>
            <person name="Nybo J."/>
            <person name="Theobald S."/>
            <person name="Brandl J."/>
            <person name="Frisvad J.C."/>
            <person name="Nielsen K.F."/>
            <person name="Lyhne E.K."/>
            <person name="Kogle M.E."/>
            <person name="Kuo A."/>
            <person name="Riley R."/>
            <person name="Clum A."/>
            <person name="Nolan M."/>
            <person name="Lipzen A."/>
            <person name="Salamov A."/>
            <person name="Henrissat B."/>
            <person name="Wiebenga A."/>
            <person name="De vries R.P."/>
            <person name="Grigoriev I.V."/>
            <person name="Mortensen U.H."/>
            <person name="Andersen M.R."/>
            <person name="Baker S.E."/>
        </authorList>
    </citation>
    <scope>NUCLEOTIDE SEQUENCE [LARGE SCALE GENOMIC DNA]</scope>
    <source>
        <strain evidence="2 3">CBS 707.79</strain>
    </source>
</reference>
<dbReference type="InterPro" id="IPR036291">
    <property type="entry name" value="NAD(P)-bd_dom_sf"/>
</dbReference>
<proteinExistence type="predicted"/>
<gene>
    <name evidence="2" type="ORF">BO71DRAFT_421943</name>
</gene>
<dbReference type="PANTHER" id="PTHR43000">
    <property type="entry name" value="DTDP-D-GLUCOSE 4,6-DEHYDRATASE-RELATED"/>
    <property type="match status" value="1"/>
</dbReference>
<organism evidence="2 3">
    <name type="scientific">Aspergillus ellipticus CBS 707.79</name>
    <dbReference type="NCBI Taxonomy" id="1448320"/>
    <lineage>
        <taxon>Eukaryota</taxon>
        <taxon>Fungi</taxon>
        <taxon>Dikarya</taxon>
        <taxon>Ascomycota</taxon>
        <taxon>Pezizomycotina</taxon>
        <taxon>Eurotiomycetes</taxon>
        <taxon>Eurotiomycetidae</taxon>
        <taxon>Eurotiales</taxon>
        <taxon>Aspergillaceae</taxon>
        <taxon>Aspergillus</taxon>
        <taxon>Aspergillus subgen. Circumdati</taxon>
    </lineage>
</organism>